<keyword evidence="2" id="KW-1185">Reference proteome</keyword>
<sequence>MKARLAADSHIVNNPKLESVIIRIISGLSLSQAERAECEQFKAAEEAPASPARDGASLIAQAFKKRRVARKSVYIMYGGCHQHPTSASAFSRRRRSFILTSVSGWTQTHWKFHVSCGES</sequence>
<dbReference type="Proteomes" id="UP001146120">
    <property type="component" value="Unassembled WGS sequence"/>
</dbReference>
<comment type="caution">
    <text evidence="1">The sequence shown here is derived from an EMBL/GenBank/DDBJ whole genome shotgun (WGS) entry which is preliminary data.</text>
</comment>
<reference evidence="1" key="1">
    <citation type="submission" date="2022-11" db="EMBL/GenBank/DDBJ databases">
        <authorList>
            <person name="Morgan W.R."/>
            <person name="Tartar A."/>
        </authorList>
    </citation>
    <scope>NUCLEOTIDE SEQUENCE</scope>
    <source>
        <strain evidence="1">ARSEF 373</strain>
    </source>
</reference>
<evidence type="ECO:0000313" key="1">
    <source>
        <dbReference type="EMBL" id="DBA00645.1"/>
    </source>
</evidence>
<evidence type="ECO:0000313" key="2">
    <source>
        <dbReference type="Proteomes" id="UP001146120"/>
    </source>
</evidence>
<protein>
    <submittedName>
        <fullName evidence="1">Uncharacterized protein</fullName>
    </submittedName>
</protein>
<proteinExistence type="predicted"/>
<dbReference type="EMBL" id="DAKRPA010000060">
    <property type="protein sequence ID" value="DBA00645.1"/>
    <property type="molecule type" value="Genomic_DNA"/>
</dbReference>
<reference evidence="1" key="2">
    <citation type="journal article" date="2023" name="Microbiol Resour">
        <title>Decontamination and Annotation of the Draft Genome Sequence of the Oomycete Lagenidium giganteum ARSEF 373.</title>
        <authorList>
            <person name="Morgan W.R."/>
            <person name="Tartar A."/>
        </authorList>
    </citation>
    <scope>NUCLEOTIDE SEQUENCE</scope>
    <source>
        <strain evidence="1">ARSEF 373</strain>
    </source>
</reference>
<gene>
    <name evidence="1" type="ORF">N0F65_003574</name>
</gene>
<name>A0AAV2Z4B4_9STRA</name>
<organism evidence="1 2">
    <name type="scientific">Lagenidium giganteum</name>
    <dbReference type="NCBI Taxonomy" id="4803"/>
    <lineage>
        <taxon>Eukaryota</taxon>
        <taxon>Sar</taxon>
        <taxon>Stramenopiles</taxon>
        <taxon>Oomycota</taxon>
        <taxon>Peronosporomycetes</taxon>
        <taxon>Pythiales</taxon>
        <taxon>Pythiaceae</taxon>
    </lineage>
</organism>
<dbReference type="AlphaFoldDB" id="A0AAV2Z4B4"/>
<accession>A0AAV2Z4B4</accession>